<evidence type="ECO:0000313" key="2">
    <source>
        <dbReference type="EMBL" id="QCD47832.1"/>
    </source>
</evidence>
<organism evidence="2 3">
    <name type="scientific">Campylobacter rectus</name>
    <name type="common">Wolinella recta</name>
    <dbReference type="NCBI Taxonomy" id="203"/>
    <lineage>
        <taxon>Bacteria</taxon>
        <taxon>Pseudomonadati</taxon>
        <taxon>Campylobacterota</taxon>
        <taxon>Epsilonproteobacteria</taxon>
        <taxon>Campylobacterales</taxon>
        <taxon>Campylobacteraceae</taxon>
        <taxon>Campylobacter</taxon>
    </lineage>
</organism>
<accession>A0A6G5QQK4</accession>
<reference evidence="2 3" key="1">
    <citation type="submission" date="2016-07" db="EMBL/GenBank/DDBJ databases">
        <title>Comparative genomics of the Campylobacter concisus group.</title>
        <authorList>
            <person name="Miller W.G."/>
            <person name="Yee E."/>
            <person name="Chapman M.H."/>
            <person name="Huynh S."/>
            <person name="Bono J.L."/>
            <person name="On S.L.W."/>
            <person name="StLeger J."/>
            <person name="Foster G."/>
            <person name="Parker C.T."/>
        </authorList>
    </citation>
    <scope>NUCLEOTIDE SEQUENCE [LARGE SCALE GENOMIC DNA]</scope>
    <source>
        <strain evidence="2 3">ATCC 33238</strain>
    </source>
</reference>
<keyword evidence="1" id="KW-0732">Signal</keyword>
<dbReference type="AlphaFoldDB" id="A0A6G5QQK4"/>
<feature type="chain" id="PRO_5026331398" evidence="1">
    <location>
        <begin position="23"/>
        <end position="159"/>
    </location>
</feature>
<keyword evidence="2" id="KW-0449">Lipoprotein</keyword>
<dbReference type="PROSITE" id="PS51257">
    <property type="entry name" value="PROKAR_LIPOPROTEIN"/>
    <property type="match status" value="1"/>
</dbReference>
<dbReference type="KEGG" id="crx:CRECT_2243"/>
<dbReference type="RefSeq" id="WP_002944899.1">
    <property type="nucleotide sequence ID" value="NZ_CP012543.1"/>
</dbReference>
<dbReference type="Proteomes" id="UP000502377">
    <property type="component" value="Chromosome"/>
</dbReference>
<dbReference type="EMBL" id="CP012543">
    <property type="protein sequence ID" value="QCD47832.1"/>
    <property type="molecule type" value="Genomic_DNA"/>
</dbReference>
<feature type="signal peptide" evidence="1">
    <location>
        <begin position="1"/>
        <end position="22"/>
    </location>
</feature>
<protein>
    <submittedName>
        <fullName evidence="2">Putative lipoprotein</fullName>
    </submittedName>
</protein>
<name>A0A6G5QQK4_CAMRE</name>
<proteinExistence type="predicted"/>
<evidence type="ECO:0000256" key="1">
    <source>
        <dbReference type="SAM" id="SignalP"/>
    </source>
</evidence>
<gene>
    <name evidence="2" type="ORF">CRECT_2243</name>
</gene>
<evidence type="ECO:0000313" key="3">
    <source>
        <dbReference type="Proteomes" id="UP000502377"/>
    </source>
</evidence>
<sequence>MKKFAKFALAALACLAFGGCTALQSQKTSDKFIVTILTPPLKINDVGFLHKSANQLNLQIYSSGVNTVNLKINDKICMNGACFEKKEFNKKFFLEERYDDFFAEILERKPLYDGANVMTNSCGFIQDISKYSIKYEVCGKNIGFFDTKNRIKIIIKELK</sequence>